<keyword evidence="6 8" id="KW-0460">Magnesium</keyword>
<feature type="binding site" evidence="8">
    <location>
        <position position="325"/>
    </location>
    <ligand>
        <name>Zn(2+)</name>
        <dbReference type="ChEBI" id="CHEBI:29105"/>
        <label>2</label>
    </ligand>
</feature>
<dbReference type="InterPro" id="IPR017850">
    <property type="entry name" value="Alkaline_phosphatase_core_sf"/>
</dbReference>
<comment type="cofactor">
    <cofactor evidence="8">
        <name>Zn(2+)</name>
        <dbReference type="ChEBI" id="CHEBI:29105"/>
    </cofactor>
    <text evidence="8">Binds 2 Zn(2+) ions.</text>
</comment>
<reference evidence="12 13" key="1">
    <citation type="submission" date="2012-01" db="EMBL/GenBank/DDBJ databases">
        <title>The Genome Sequence of Facklamia languida CCUG 37842.</title>
        <authorList>
            <consortium name="The Broad Institute Genome Sequencing Platform"/>
            <person name="Earl A."/>
            <person name="Ward D."/>
            <person name="Feldgarden M."/>
            <person name="Gevers D."/>
            <person name="Huys G."/>
            <person name="Young S.K."/>
            <person name="Zeng Q."/>
            <person name="Gargeya S."/>
            <person name="Fitzgerald M."/>
            <person name="Haas B."/>
            <person name="Abouelleil A."/>
            <person name="Alvarado L."/>
            <person name="Arachchi H.M."/>
            <person name="Berlin A."/>
            <person name="Chapman S.B."/>
            <person name="Gearin G."/>
            <person name="Goldberg J."/>
            <person name="Griggs A."/>
            <person name="Gujja S."/>
            <person name="Hansen M."/>
            <person name="Heiman D."/>
            <person name="Howarth C."/>
            <person name="Larimer J."/>
            <person name="Lui A."/>
            <person name="MacDonald P.J.P."/>
            <person name="McCowen C."/>
            <person name="Montmayeur A."/>
            <person name="Murphy C."/>
            <person name="Neiman D."/>
            <person name="Pearson M."/>
            <person name="Priest M."/>
            <person name="Roberts A."/>
            <person name="Saif S."/>
            <person name="Shea T."/>
            <person name="Sisk P."/>
            <person name="Stolte C."/>
            <person name="Sykes S."/>
            <person name="Wortman J."/>
            <person name="Nusbaum C."/>
            <person name="Birren B."/>
        </authorList>
    </citation>
    <scope>NUCLEOTIDE SEQUENCE [LARGE SCALE GENOMIC DNA]</scope>
    <source>
        <strain evidence="12 13">CCUG 37842</strain>
    </source>
</reference>
<comment type="caution">
    <text evidence="12">The sequence shown here is derived from an EMBL/GenBank/DDBJ whole genome shotgun (WGS) entry which is preliminary data.</text>
</comment>
<evidence type="ECO:0000256" key="2">
    <source>
        <dbReference type="ARBA" id="ARBA00022553"/>
    </source>
</evidence>
<gene>
    <name evidence="12" type="ORF">HMPREF9708_00091</name>
</gene>
<feature type="signal peptide" evidence="11">
    <location>
        <begin position="1"/>
        <end position="24"/>
    </location>
</feature>
<dbReference type="PATRIC" id="fig|883113.3.peg.92"/>
<feature type="binding site" evidence="8">
    <location>
        <position position="287"/>
    </location>
    <ligand>
        <name>Zn(2+)</name>
        <dbReference type="ChEBI" id="CHEBI:29105"/>
        <label>2</label>
    </ligand>
</feature>
<dbReference type="InterPro" id="IPR018299">
    <property type="entry name" value="Alkaline_phosphatase_AS"/>
</dbReference>
<comment type="similarity">
    <text evidence="1 9">Belongs to the alkaline phosphatase family.</text>
</comment>
<accession>H3NGV2</accession>
<comment type="cofactor">
    <cofactor evidence="8">
        <name>Mg(2+)</name>
        <dbReference type="ChEBI" id="CHEBI:18420"/>
    </cofactor>
    <text evidence="8">Binds 1 Mg(2+) ion.</text>
</comment>
<feature type="region of interest" description="Disordered" evidence="10">
    <location>
        <begin position="465"/>
        <end position="528"/>
    </location>
</feature>
<evidence type="ECO:0000313" key="13">
    <source>
        <dbReference type="Proteomes" id="UP000006190"/>
    </source>
</evidence>
<evidence type="ECO:0000256" key="9">
    <source>
        <dbReference type="RuleBase" id="RU003946"/>
    </source>
</evidence>
<keyword evidence="2" id="KW-0597">Phosphoprotein</keyword>
<dbReference type="HOGENOM" id="CLU_008539_6_2_9"/>
<dbReference type="CDD" id="cd16012">
    <property type="entry name" value="ALP"/>
    <property type="match status" value="1"/>
</dbReference>
<feature type="binding site" evidence="8">
    <location>
        <position position="326"/>
    </location>
    <ligand>
        <name>Zn(2+)</name>
        <dbReference type="ChEBI" id="CHEBI:29105"/>
        <label>2</label>
    </ligand>
</feature>
<proteinExistence type="inferred from homology"/>
<name>H3NGV2_9LACT</name>
<evidence type="ECO:0000256" key="1">
    <source>
        <dbReference type="ARBA" id="ARBA00005984"/>
    </source>
</evidence>
<dbReference type="EMBL" id="AGEG01000001">
    <property type="protein sequence ID" value="EHR38381.1"/>
    <property type="molecule type" value="Genomic_DNA"/>
</dbReference>
<dbReference type="eggNOG" id="COG1785">
    <property type="taxonomic scope" value="Bacteria"/>
</dbReference>
<keyword evidence="13" id="KW-1185">Reference proteome</keyword>
<dbReference type="PANTHER" id="PTHR11596:SF5">
    <property type="entry name" value="ALKALINE PHOSPHATASE"/>
    <property type="match status" value="1"/>
</dbReference>
<organism evidence="12 13">
    <name type="scientific">Facklamia languida CCUG 37842</name>
    <dbReference type="NCBI Taxonomy" id="883113"/>
    <lineage>
        <taxon>Bacteria</taxon>
        <taxon>Bacillati</taxon>
        <taxon>Bacillota</taxon>
        <taxon>Bacilli</taxon>
        <taxon>Lactobacillales</taxon>
        <taxon>Aerococcaceae</taxon>
        <taxon>Facklamia</taxon>
    </lineage>
</organism>
<dbReference type="STRING" id="883113.HMPREF9708_00091"/>
<feature type="binding site" evidence="8">
    <location>
        <position position="154"/>
    </location>
    <ligand>
        <name>Mg(2+)</name>
        <dbReference type="ChEBI" id="CHEBI:18420"/>
    </ligand>
</feature>
<evidence type="ECO:0000256" key="5">
    <source>
        <dbReference type="ARBA" id="ARBA00022833"/>
    </source>
</evidence>
<feature type="active site" description="Phosphoserine intermediate" evidence="7">
    <location>
        <position position="103"/>
    </location>
</feature>
<keyword evidence="4" id="KW-0378">Hydrolase</keyword>
<keyword evidence="11" id="KW-0732">Signal</keyword>
<feature type="binding site" evidence="8">
    <location>
        <position position="156"/>
    </location>
    <ligand>
        <name>Mg(2+)</name>
        <dbReference type="ChEBI" id="CHEBI:18420"/>
    </ligand>
</feature>
<evidence type="ECO:0000256" key="4">
    <source>
        <dbReference type="ARBA" id="ARBA00022801"/>
    </source>
</evidence>
<feature type="binding site" evidence="8">
    <location>
        <position position="278"/>
    </location>
    <ligand>
        <name>Mg(2+)</name>
        <dbReference type="ChEBI" id="CHEBI:18420"/>
    </ligand>
</feature>
<keyword evidence="5 8" id="KW-0862">Zinc</keyword>
<dbReference type="PRINTS" id="PR00113">
    <property type="entry name" value="ALKPHPHTASE"/>
</dbReference>
<evidence type="ECO:0008006" key="14">
    <source>
        <dbReference type="Google" id="ProtNLM"/>
    </source>
</evidence>
<dbReference type="Gene3D" id="3.40.720.10">
    <property type="entry name" value="Alkaline Phosphatase, subunit A"/>
    <property type="match status" value="1"/>
</dbReference>
<feature type="chain" id="PRO_5003589642" description="Alkaline phosphatase" evidence="11">
    <location>
        <begin position="25"/>
        <end position="528"/>
    </location>
</feature>
<dbReference type="SMART" id="SM00098">
    <property type="entry name" value="alkPPc"/>
    <property type="match status" value="1"/>
</dbReference>
<dbReference type="AlphaFoldDB" id="H3NGV2"/>
<dbReference type="GO" id="GO:0004035">
    <property type="term" value="F:alkaline phosphatase activity"/>
    <property type="evidence" value="ECO:0007669"/>
    <property type="project" value="TreeGrafter"/>
</dbReference>
<evidence type="ECO:0000256" key="7">
    <source>
        <dbReference type="PIRSR" id="PIRSR601952-1"/>
    </source>
</evidence>
<dbReference type="PROSITE" id="PS00123">
    <property type="entry name" value="ALKALINE_PHOSPHATASE"/>
    <property type="match status" value="1"/>
</dbReference>
<dbReference type="InterPro" id="IPR001952">
    <property type="entry name" value="Alkaline_phosphatase"/>
</dbReference>
<dbReference type="Proteomes" id="UP000006190">
    <property type="component" value="Unassembled WGS sequence"/>
</dbReference>
<dbReference type="GO" id="GO:0046872">
    <property type="term" value="F:metal ion binding"/>
    <property type="evidence" value="ECO:0007669"/>
    <property type="project" value="UniProtKB-KW"/>
</dbReference>
<evidence type="ECO:0000256" key="10">
    <source>
        <dbReference type="SAM" id="MobiDB-lite"/>
    </source>
</evidence>
<keyword evidence="3 8" id="KW-0479">Metal-binding</keyword>
<evidence type="ECO:0000256" key="3">
    <source>
        <dbReference type="ARBA" id="ARBA00022723"/>
    </source>
</evidence>
<dbReference type="Pfam" id="PF00245">
    <property type="entry name" value="Alk_phosphatase"/>
    <property type="match status" value="1"/>
</dbReference>
<feature type="compositionally biased region" description="Acidic residues" evidence="10">
    <location>
        <begin position="478"/>
        <end position="528"/>
    </location>
</feature>
<dbReference type="PANTHER" id="PTHR11596">
    <property type="entry name" value="ALKALINE PHOSPHATASE"/>
    <property type="match status" value="1"/>
</dbReference>
<evidence type="ECO:0000256" key="11">
    <source>
        <dbReference type="SAM" id="SignalP"/>
    </source>
</evidence>
<evidence type="ECO:0000256" key="6">
    <source>
        <dbReference type="ARBA" id="ARBA00022842"/>
    </source>
</evidence>
<protein>
    <recommendedName>
        <fullName evidence="14">Alkaline phosphatase</fullName>
    </recommendedName>
</protein>
<feature type="binding site" evidence="8">
    <location>
        <position position="50"/>
    </location>
    <ligand>
        <name>Mg(2+)</name>
        <dbReference type="ChEBI" id="CHEBI:18420"/>
    </ligand>
</feature>
<dbReference type="Gene3D" id="1.10.60.40">
    <property type="match status" value="1"/>
</dbReference>
<dbReference type="SUPFAM" id="SSF53649">
    <property type="entry name" value="Alkaline phosphatase-like"/>
    <property type="match status" value="1"/>
</dbReference>
<feature type="binding site" evidence="8">
    <location>
        <position position="50"/>
    </location>
    <ligand>
        <name>Zn(2+)</name>
        <dbReference type="ChEBI" id="CHEBI:29105"/>
        <label>2</label>
    </ligand>
</feature>
<feature type="binding site" evidence="8">
    <location>
        <position position="426"/>
    </location>
    <ligand>
        <name>Zn(2+)</name>
        <dbReference type="ChEBI" id="CHEBI:29105"/>
        <label>2</label>
    </ligand>
</feature>
<feature type="binding site" evidence="8">
    <location>
        <position position="283"/>
    </location>
    <ligand>
        <name>Zn(2+)</name>
        <dbReference type="ChEBI" id="CHEBI:29105"/>
        <label>2</label>
    </ligand>
</feature>
<evidence type="ECO:0000256" key="8">
    <source>
        <dbReference type="PIRSR" id="PIRSR601952-2"/>
    </source>
</evidence>
<evidence type="ECO:0000313" key="12">
    <source>
        <dbReference type="EMBL" id="EHR38381.1"/>
    </source>
</evidence>
<sequence length="528" mass="56476">MKMKKFLAGLTAGLLSATALVAPAAISAQSIAGHAELGKTPKNVILLIPDGMGTNDMLAYRMYKNGGYAAELPYTVMDQYLVGQMMTAPENDLAAGDSTITDSAAAGTAMSTGEKTYSGAIGLDNDQSVLENTSEVAKANGKSVGIVVTCDVFHATPASFHSHVPSRKDYDKMLEDMISDLDGEGVDFDVLLGGGRQYFKTEETDFTQNFVDAGFTYVENKDELAAAEGDKVLGLFSEDALPYDMDTTDENIPSLAEMTTAALDKLSQNDNGFFLMVEASEIDWANHANDLTGMMSEIEAYEEAFQAAIDFAKEDGETLVIAAADHETGGFTAGGRQKDGKDEQQFIIDPVLGMKETPQLLAAWIEESGDVEGTLAEYVEWKFTNEEISTMEDALTMGDGAYDTIYQTLIDAVNYRANAGWTSGQHTGGEVSFYAYGPGFENFIGLIENTDVAKIVKAFLAGQEPTMESHEAAPAEQEATEEAPAEETVEEGAEETSAEESAEEGAEESTEEGAEETSAEETSEETAA</sequence>